<sequence>MKVTANGLQIEVDDTGGEGRPVILLIMGLGMQLVAWPTAFVQQLVDAGFRVVRHDNRDIGLSQGFDHAGVGNIVWETIRHRLGLKVRSAYTLQDMTLDSIGVLDALGIAKAHIVGASMGGMIAQRLAATAPERTASLVSIMSSSGARGLPGPRREVAAMLMRRPMGKGEAELVAHSIRLLRLIQSPAYPQTDEELAERLTFSMRRAYHPAGLMRQMLAIGADDDRPNVLARIQRPTLVLHGEADALVPIACGKDSAARIPGSTFISVPGMGHDLPPEVCTILANHIAPFAHAADAAADAKDKTP</sequence>
<dbReference type="PANTHER" id="PTHR43433:SF5">
    <property type="entry name" value="AB HYDROLASE-1 DOMAIN-CONTAINING PROTEIN"/>
    <property type="match status" value="1"/>
</dbReference>
<reference evidence="3" key="1">
    <citation type="submission" date="2010-12" db="EMBL/GenBank/DDBJ databases">
        <title>Complete sequence of Variovorax paradoxus EPS.</title>
        <authorList>
            <consortium name="US DOE Joint Genome Institute"/>
            <person name="Lucas S."/>
            <person name="Copeland A."/>
            <person name="Lapidus A."/>
            <person name="Cheng J.-F."/>
            <person name="Goodwin L."/>
            <person name="Pitluck S."/>
            <person name="Teshima H."/>
            <person name="Detter J.C."/>
            <person name="Han C."/>
            <person name="Tapia R."/>
            <person name="Land M."/>
            <person name="Hauser L."/>
            <person name="Kyrpides N."/>
            <person name="Ivanova N."/>
            <person name="Ovchinnikova G."/>
            <person name="Orwin P."/>
            <person name="Han J.-I.G."/>
            <person name="Woyke T."/>
        </authorList>
    </citation>
    <scope>NUCLEOTIDE SEQUENCE [LARGE SCALE GENOMIC DNA]</scope>
    <source>
        <strain evidence="3">EPS</strain>
    </source>
</reference>
<dbReference type="eggNOG" id="COG2267">
    <property type="taxonomic scope" value="Bacteria"/>
</dbReference>
<dbReference type="PANTHER" id="PTHR43433">
    <property type="entry name" value="HYDROLASE, ALPHA/BETA FOLD FAMILY PROTEIN"/>
    <property type="match status" value="1"/>
</dbReference>
<dbReference type="KEGG" id="vpe:Varpa_1404"/>
<feature type="domain" description="AB hydrolase-1" evidence="1">
    <location>
        <begin position="21"/>
        <end position="274"/>
    </location>
</feature>
<dbReference type="HOGENOM" id="CLU_020336_0_1_4"/>
<evidence type="ECO:0000313" key="2">
    <source>
        <dbReference type="EMBL" id="ADU35620.1"/>
    </source>
</evidence>
<dbReference type="GO" id="GO:0046503">
    <property type="term" value="P:glycerolipid catabolic process"/>
    <property type="evidence" value="ECO:0007669"/>
    <property type="project" value="TreeGrafter"/>
</dbReference>
<name>E6V1G4_VARPE</name>
<dbReference type="SUPFAM" id="SSF53474">
    <property type="entry name" value="alpha/beta-Hydrolases"/>
    <property type="match status" value="1"/>
</dbReference>
<dbReference type="InterPro" id="IPR050471">
    <property type="entry name" value="AB_hydrolase"/>
</dbReference>
<dbReference type="RefSeq" id="WP_013539863.1">
    <property type="nucleotide sequence ID" value="NC_014931.1"/>
</dbReference>
<dbReference type="Pfam" id="PF00561">
    <property type="entry name" value="Abhydrolase_1"/>
    <property type="match status" value="1"/>
</dbReference>
<dbReference type="InterPro" id="IPR000073">
    <property type="entry name" value="AB_hydrolase_1"/>
</dbReference>
<dbReference type="STRING" id="595537.Varpa_1404"/>
<proteinExistence type="predicted"/>
<protein>
    <submittedName>
        <fullName evidence="2">Alpha/beta hydrolase fold protein</fullName>
    </submittedName>
</protein>
<dbReference type="GO" id="GO:0004806">
    <property type="term" value="F:triacylglycerol lipase activity"/>
    <property type="evidence" value="ECO:0007669"/>
    <property type="project" value="TreeGrafter"/>
</dbReference>
<keyword evidence="2" id="KW-0378">Hydrolase</keyword>
<evidence type="ECO:0000259" key="1">
    <source>
        <dbReference type="Pfam" id="PF00561"/>
    </source>
</evidence>
<dbReference type="InterPro" id="IPR029058">
    <property type="entry name" value="AB_hydrolase_fold"/>
</dbReference>
<reference evidence="2 3" key="2">
    <citation type="journal article" date="2013" name="Genome Announc.">
        <title>Genome of the Root-Associated Plant Growth-Promoting Bacterium Variovorax paradoxus Strain EPS.</title>
        <authorList>
            <person name="Han J.I."/>
            <person name="Spain J.C."/>
            <person name="Leadbetter J.R."/>
            <person name="Ovchinnikova G."/>
            <person name="Goodwin L.A."/>
            <person name="Han C.S."/>
            <person name="Woyke T."/>
            <person name="Davenport K.W."/>
            <person name="Orwin P.M."/>
        </authorList>
    </citation>
    <scope>NUCLEOTIDE SEQUENCE [LARGE SCALE GENOMIC DNA]</scope>
    <source>
        <strain evidence="2 3">EPS</strain>
    </source>
</reference>
<dbReference type="Proteomes" id="UP000008917">
    <property type="component" value="Chromosome"/>
</dbReference>
<dbReference type="Gene3D" id="3.40.50.1820">
    <property type="entry name" value="alpha/beta hydrolase"/>
    <property type="match status" value="1"/>
</dbReference>
<dbReference type="EMBL" id="CP002417">
    <property type="protein sequence ID" value="ADU35620.1"/>
    <property type="molecule type" value="Genomic_DNA"/>
</dbReference>
<accession>E6V1G4</accession>
<gene>
    <name evidence="2" type="ordered locus">Varpa_1404</name>
</gene>
<organism evidence="2 3">
    <name type="scientific">Variovorax paradoxus (strain EPS)</name>
    <dbReference type="NCBI Taxonomy" id="595537"/>
    <lineage>
        <taxon>Bacteria</taxon>
        <taxon>Pseudomonadati</taxon>
        <taxon>Pseudomonadota</taxon>
        <taxon>Betaproteobacteria</taxon>
        <taxon>Burkholderiales</taxon>
        <taxon>Comamonadaceae</taxon>
        <taxon>Variovorax</taxon>
    </lineage>
</organism>
<dbReference type="AlphaFoldDB" id="E6V1G4"/>
<evidence type="ECO:0000313" key="3">
    <source>
        <dbReference type="Proteomes" id="UP000008917"/>
    </source>
</evidence>
<dbReference type="OrthoDB" id="9798888at2"/>